<keyword evidence="5 9" id="KW-0378">Hydrolase</keyword>
<dbReference type="PANTHER" id="PTHR32194">
    <property type="entry name" value="METALLOPROTEASE TLDD"/>
    <property type="match status" value="1"/>
</dbReference>
<evidence type="ECO:0000256" key="1">
    <source>
        <dbReference type="ARBA" id="ARBA00001198"/>
    </source>
</evidence>
<dbReference type="InterPro" id="IPR000243">
    <property type="entry name" value="Pept_T1A_subB"/>
</dbReference>
<reference evidence="11" key="1">
    <citation type="submission" date="2014-12" db="EMBL/GenBank/DDBJ databases">
        <authorList>
            <person name="Huang H.-H."/>
            <person name="Chen S.-C."/>
            <person name="Lai M.-C."/>
        </authorList>
    </citation>
    <scope>NUCLEOTIDE SEQUENCE</scope>
    <source>
        <strain evidence="11">K1F9705b</strain>
    </source>
</reference>
<dbReference type="NCBIfam" id="TIGR03634">
    <property type="entry name" value="arc_protsome_B"/>
    <property type="match status" value="1"/>
</dbReference>
<comment type="subcellular location">
    <subcellularLocation>
        <location evidence="9">Cytoplasm</location>
    </subcellularLocation>
</comment>
<feature type="propeptide" id="PRO_5035347282" description="Removed in mature form; by autocatalysis" evidence="9">
    <location>
        <begin position="1"/>
        <end position="11"/>
    </location>
</feature>
<dbReference type="InterPro" id="IPR016050">
    <property type="entry name" value="Proteasome_bsu_CS"/>
</dbReference>
<dbReference type="PROSITE" id="PS51476">
    <property type="entry name" value="PROTEASOME_BETA_2"/>
    <property type="match status" value="1"/>
</dbReference>
<dbReference type="EMBL" id="JWHL01000002">
    <property type="protein sequence ID" value="MBR1368312.1"/>
    <property type="molecule type" value="Genomic_DNA"/>
</dbReference>
<organism evidence="11 12">
    <name type="scientific">Methanocalculus chunghsingensis</name>
    <dbReference type="NCBI Taxonomy" id="156457"/>
    <lineage>
        <taxon>Archaea</taxon>
        <taxon>Methanobacteriati</taxon>
        <taxon>Methanobacteriota</taxon>
        <taxon>Stenosarchaea group</taxon>
        <taxon>Methanomicrobia</taxon>
        <taxon>Methanomicrobiales</taxon>
        <taxon>Methanocalculaceae</taxon>
        <taxon>Methanocalculus</taxon>
    </lineage>
</organism>
<name>A0A8J7W8F7_9EURY</name>
<keyword evidence="7 9" id="KW-0647">Proteasome</keyword>
<dbReference type="PROSITE" id="PS00854">
    <property type="entry name" value="PROTEASOME_BETA_1"/>
    <property type="match status" value="1"/>
</dbReference>
<dbReference type="RefSeq" id="WP_211529925.1">
    <property type="nucleotide sequence ID" value="NZ_JWHL01000002.1"/>
</dbReference>
<dbReference type="PRINTS" id="PR00141">
    <property type="entry name" value="PROTEASOME"/>
</dbReference>
<accession>A0A8J7W8F7</accession>
<dbReference type="GO" id="GO:0019774">
    <property type="term" value="C:proteasome core complex, beta-subunit complex"/>
    <property type="evidence" value="ECO:0007669"/>
    <property type="project" value="UniProtKB-UniRule"/>
</dbReference>
<dbReference type="InterPro" id="IPR019983">
    <property type="entry name" value="Pept_T1A_Psome_bsu_arc"/>
</dbReference>
<dbReference type="EC" id="3.4.25.1" evidence="9"/>
<comment type="activity regulation">
    <text evidence="9">The formation of the proteasomal ATPase PAN-20S proteasome complex, via the docking of the C-termini of PAN into the intersubunit pockets in the alpha-rings, triggers opening of the gate for substrate entry. Interconversion between the open-gate and close-gate conformations leads to a dynamic regulation of the 20S proteasome proteolysis activity.</text>
</comment>
<dbReference type="GO" id="GO:0005737">
    <property type="term" value="C:cytoplasm"/>
    <property type="evidence" value="ECO:0007669"/>
    <property type="project" value="UniProtKB-SubCell"/>
</dbReference>
<dbReference type="SUPFAM" id="SSF56235">
    <property type="entry name" value="N-terminal nucleophile aminohydrolases (Ntn hydrolases)"/>
    <property type="match status" value="1"/>
</dbReference>
<dbReference type="InterPro" id="IPR029055">
    <property type="entry name" value="Ntn_hydrolases_N"/>
</dbReference>
<evidence type="ECO:0000256" key="6">
    <source>
        <dbReference type="ARBA" id="ARBA00022813"/>
    </source>
</evidence>
<keyword evidence="6 9" id="KW-0068">Autocatalytic cleavage</keyword>
<dbReference type="OrthoDB" id="6330at2157"/>
<dbReference type="CDD" id="cd03764">
    <property type="entry name" value="proteasome_beta_archeal"/>
    <property type="match status" value="1"/>
</dbReference>
<evidence type="ECO:0000256" key="5">
    <source>
        <dbReference type="ARBA" id="ARBA00022801"/>
    </source>
</evidence>
<keyword evidence="3 9" id="KW-0645">Protease</keyword>
<evidence type="ECO:0000256" key="2">
    <source>
        <dbReference type="ARBA" id="ARBA00022490"/>
    </source>
</evidence>
<dbReference type="InterPro" id="IPR023333">
    <property type="entry name" value="Proteasome_suB-type"/>
</dbReference>
<dbReference type="AlphaFoldDB" id="A0A8J7W8F7"/>
<dbReference type="GO" id="GO:0010498">
    <property type="term" value="P:proteasomal protein catabolic process"/>
    <property type="evidence" value="ECO:0007669"/>
    <property type="project" value="UniProtKB-UniRule"/>
</dbReference>
<dbReference type="Gene3D" id="3.60.20.10">
    <property type="entry name" value="Glutamine Phosphoribosylpyrophosphate, subunit 1, domain 1"/>
    <property type="match status" value="1"/>
</dbReference>
<evidence type="ECO:0000256" key="3">
    <source>
        <dbReference type="ARBA" id="ARBA00022670"/>
    </source>
</evidence>
<comment type="caution">
    <text evidence="11">The sequence shown here is derived from an EMBL/GenBank/DDBJ whole genome shotgun (WGS) entry which is preliminary data.</text>
</comment>
<feature type="chain" id="PRO_5035347281" description="Proteasome subunit beta" evidence="9">
    <location>
        <begin position="12"/>
        <end position="213"/>
    </location>
</feature>
<evidence type="ECO:0000313" key="11">
    <source>
        <dbReference type="EMBL" id="MBR1368312.1"/>
    </source>
</evidence>
<dbReference type="GO" id="GO:0004298">
    <property type="term" value="F:threonine-type endopeptidase activity"/>
    <property type="evidence" value="ECO:0007669"/>
    <property type="project" value="UniProtKB-UniRule"/>
</dbReference>
<evidence type="ECO:0000256" key="7">
    <source>
        <dbReference type="ARBA" id="ARBA00022942"/>
    </source>
</evidence>
<dbReference type="HAMAP" id="MF_02113_A">
    <property type="entry name" value="Proteasome_B_A"/>
    <property type="match status" value="1"/>
</dbReference>
<feature type="active site" description="Nucleophile" evidence="9 10">
    <location>
        <position position="12"/>
    </location>
</feature>
<dbReference type="Proteomes" id="UP000730161">
    <property type="component" value="Unassembled WGS sequence"/>
</dbReference>
<comment type="similarity">
    <text evidence="9">Belongs to the peptidase T1B family.</text>
</comment>
<dbReference type="PANTHER" id="PTHR32194:SF0">
    <property type="entry name" value="ATP-DEPENDENT PROTEASE SUBUNIT HSLV"/>
    <property type="match status" value="1"/>
</dbReference>
<proteinExistence type="inferred from homology"/>
<comment type="catalytic activity">
    <reaction evidence="1 9">
        <text>Cleavage of peptide bonds with very broad specificity.</text>
        <dbReference type="EC" id="3.4.25.1"/>
    </reaction>
</comment>
<evidence type="ECO:0000256" key="8">
    <source>
        <dbReference type="ARBA" id="ARBA00023145"/>
    </source>
</evidence>
<evidence type="ECO:0000256" key="9">
    <source>
        <dbReference type="HAMAP-Rule" id="MF_02113"/>
    </source>
</evidence>
<keyword evidence="8 9" id="KW-0865">Zymogen</keyword>
<evidence type="ECO:0000313" key="12">
    <source>
        <dbReference type="Proteomes" id="UP000730161"/>
    </source>
</evidence>
<keyword evidence="12" id="KW-1185">Reference proteome</keyword>
<dbReference type="InterPro" id="IPR001353">
    <property type="entry name" value="Proteasome_sua/b"/>
</dbReference>
<dbReference type="FunFam" id="3.60.20.10:FF:000049">
    <property type="entry name" value="Proteasome subunit beta"/>
    <property type="match status" value="1"/>
</dbReference>
<evidence type="ECO:0000256" key="4">
    <source>
        <dbReference type="ARBA" id="ARBA00022698"/>
    </source>
</evidence>
<gene>
    <name evidence="9" type="primary">psmB</name>
    <name evidence="11" type="ORF">RJ53_01885</name>
</gene>
<protein>
    <recommendedName>
        <fullName evidence="9">Proteasome subunit beta</fullName>
        <ecNumber evidence="9">3.4.25.1</ecNumber>
    </recommendedName>
    <alternativeName>
        <fullName evidence="9">20S proteasome beta subunit</fullName>
    </alternativeName>
    <alternativeName>
        <fullName evidence="9">Proteasome core protein PsmB</fullName>
    </alternativeName>
</protein>
<evidence type="ECO:0000256" key="10">
    <source>
        <dbReference type="PIRSR" id="PIRSR600243-1"/>
    </source>
</evidence>
<keyword evidence="2 9" id="KW-0963">Cytoplasm</keyword>
<sequence length="213" mass="22889">MMQQPQEIMHGTTTIGIVFSEGVVLATEKRATMGYMIASKNAKKIYKITDAIGMTTAGGVGDAQQLARLMSVESNLFEIRRGRGITVGASATLLSNYLNQNRYFPYYVQLLVGGIDESGPSVYSVDAMGGATREDDFVATGSGSPMAFGVLEDRYASGMTESEAIELAVRSLKSAMRRDAGSGEGFQLAVITKEKFEVLDDSQLDQIAASLRN</sequence>
<keyword evidence="4 9" id="KW-0888">Threonine protease</keyword>
<comment type="function">
    <text evidence="9">Component of the proteasome core, a large protease complex with broad specificity involved in protein degradation.</text>
</comment>
<dbReference type="Pfam" id="PF00227">
    <property type="entry name" value="Proteasome"/>
    <property type="match status" value="1"/>
</dbReference>
<comment type="subunit">
    <text evidence="9">The 20S proteasome core is composed of 14 alpha and 14 beta subunits that assemble into four stacked heptameric rings, resulting in a barrel-shaped structure. The two inner rings, each composed of seven catalytic beta subunits, are sandwiched by two outer rings, each composed of seven alpha subunits. The catalytic chamber with the active sites is on the inside of the barrel. Has a gated structure, the ends of the cylinder being occluded by the N-termini of the alpha-subunits. Is capped at one or both ends by the proteasome regulatory ATPase, PAN.</text>
</comment>